<dbReference type="EMBL" id="RBXT01000001">
    <property type="protein sequence ID" value="RKT78106.1"/>
    <property type="molecule type" value="Genomic_DNA"/>
</dbReference>
<reference evidence="2 3" key="1">
    <citation type="submission" date="2018-10" db="EMBL/GenBank/DDBJ databases">
        <title>Sequencing the genomes of 1000 actinobacteria strains.</title>
        <authorList>
            <person name="Klenk H.-P."/>
        </authorList>
    </citation>
    <scope>NUCLEOTIDE SEQUENCE [LARGE SCALE GENOMIC DNA]</scope>
    <source>
        <strain evidence="2 3">DSM 44267</strain>
    </source>
</reference>
<organism evidence="2 3">
    <name type="scientific">Terracoccus luteus</name>
    <dbReference type="NCBI Taxonomy" id="53356"/>
    <lineage>
        <taxon>Bacteria</taxon>
        <taxon>Bacillati</taxon>
        <taxon>Actinomycetota</taxon>
        <taxon>Actinomycetes</taxon>
        <taxon>Micrococcales</taxon>
        <taxon>Intrasporangiaceae</taxon>
        <taxon>Terracoccus</taxon>
    </lineage>
</organism>
<dbReference type="Gene3D" id="3.20.20.10">
    <property type="entry name" value="Alanine racemase"/>
    <property type="match status" value="1"/>
</dbReference>
<dbReference type="Proteomes" id="UP000278440">
    <property type="component" value="Unassembled WGS sequence"/>
</dbReference>
<name>A0A495XZF3_9MICO</name>
<dbReference type="AlphaFoldDB" id="A0A495XZF3"/>
<dbReference type="InterPro" id="IPR029066">
    <property type="entry name" value="PLP-binding_barrel"/>
</dbReference>
<dbReference type="InterPro" id="IPR001608">
    <property type="entry name" value="Ala_racemase_N"/>
</dbReference>
<dbReference type="OrthoDB" id="2986620at2"/>
<evidence type="ECO:0000313" key="3">
    <source>
        <dbReference type="Proteomes" id="UP000278440"/>
    </source>
</evidence>
<accession>A0A495XZF3</accession>
<dbReference type="RefSeq" id="WP_121032248.1">
    <property type="nucleotide sequence ID" value="NZ_RBXT01000001.1"/>
</dbReference>
<evidence type="ECO:0000313" key="2">
    <source>
        <dbReference type="EMBL" id="RKT78106.1"/>
    </source>
</evidence>
<gene>
    <name evidence="2" type="ORF">DFJ68_1543</name>
</gene>
<protein>
    <submittedName>
        <fullName evidence="2">Alanine racemase-like protein</fullName>
    </submittedName>
</protein>
<dbReference type="SUPFAM" id="SSF51419">
    <property type="entry name" value="PLP-binding barrel"/>
    <property type="match status" value="1"/>
</dbReference>
<comment type="caution">
    <text evidence="2">The sequence shown here is derived from an EMBL/GenBank/DDBJ whole genome shotgun (WGS) entry which is preliminary data.</text>
</comment>
<proteinExistence type="predicted"/>
<evidence type="ECO:0000259" key="1">
    <source>
        <dbReference type="Pfam" id="PF01168"/>
    </source>
</evidence>
<dbReference type="Pfam" id="PF01168">
    <property type="entry name" value="Ala_racemase_N"/>
    <property type="match status" value="1"/>
</dbReference>
<keyword evidence="3" id="KW-1185">Reference proteome</keyword>
<feature type="domain" description="Alanine racemase N-terminal" evidence="1">
    <location>
        <begin position="10"/>
        <end position="158"/>
    </location>
</feature>
<sequence>MSFVLHVDAARWRAAQDAAAARYPGVVPVVKGNGYGFGRDLLCAEAGRLGASTVAVGLYAELGPALDAFAGDVLVMEPFRARVHDDLARLDARQQADAGRGVHTVTSAVDLEALREVAPRARVVVEALTSMNRFGAPVAEVADLAHRADAEGVTLHLPLGTGHVEEISRFVDAAPDVRRWYVSHTSPGELAELARRHPGRELLPRVGTSLWLADPAAHEVRAHVLDVRPVGKGEHAGYRQRPLAPGHVVVVSGGTSHGVAMESPASAATPRARAVAVVEGLLEAAHRVTSPFTVGGRRVRFAEPPHMQCSLLSLPAGGAVPSVGDTVPVRMRLTTAYPDAVELH</sequence>